<proteinExistence type="predicted"/>
<feature type="compositionally biased region" description="Pro residues" evidence="1">
    <location>
        <begin position="95"/>
        <end position="113"/>
    </location>
</feature>
<keyword evidence="3" id="KW-1185">Reference proteome</keyword>
<accession>A0AAE1K028</accession>
<organism evidence="2 3">
    <name type="scientific">Petrolisthes cinctipes</name>
    <name type="common">Flat porcelain crab</name>
    <dbReference type="NCBI Taxonomy" id="88211"/>
    <lineage>
        <taxon>Eukaryota</taxon>
        <taxon>Metazoa</taxon>
        <taxon>Ecdysozoa</taxon>
        <taxon>Arthropoda</taxon>
        <taxon>Crustacea</taxon>
        <taxon>Multicrustacea</taxon>
        <taxon>Malacostraca</taxon>
        <taxon>Eumalacostraca</taxon>
        <taxon>Eucarida</taxon>
        <taxon>Decapoda</taxon>
        <taxon>Pleocyemata</taxon>
        <taxon>Anomura</taxon>
        <taxon>Galatheoidea</taxon>
        <taxon>Porcellanidae</taxon>
        <taxon>Petrolisthes</taxon>
    </lineage>
</organism>
<protein>
    <submittedName>
        <fullName evidence="2">Uncharacterized protein</fullName>
    </submittedName>
</protein>
<name>A0AAE1K028_PETCI</name>
<dbReference type="AlphaFoldDB" id="A0AAE1K028"/>
<reference evidence="2" key="1">
    <citation type="submission" date="2023-10" db="EMBL/GenBank/DDBJ databases">
        <title>Genome assemblies of two species of porcelain crab, Petrolisthes cinctipes and Petrolisthes manimaculis (Anomura: Porcellanidae).</title>
        <authorList>
            <person name="Angst P."/>
        </authorList>
    </citation>
    <scope>NUCLEOTIDE SEQUENCE</scope>
    <source>
        <strain evidence="2">PB745_01</strain>
        <tissue evidence="2">Gill</tissue>
    </source>
</reference>
<comment type="caution">
    <text evidence="2">The sequence shown here is derived from an EMBL/GenBank/DDBJ whole genome shotgun (WGS) entry which is preliminary data.</text>
</comment>
<gene>
    <name evidence="2" type="ORF">Pcinc_034073</name>
</gene>
<dbReference type="EMBL" id="JAWQEG010004895">
    <property type="protein sequence ID" value="KAK3859838.1"/>
    <property type="molecule type" value="Genomic_DNA"/>
</dbReference>
<evidence type="ECO:0000256" key="1">
    <source>
        <dbReference type="SAM" id="MobiDB-lite"/>
    </source>
</evidence>
<evidence type="ECO:0000313" key="3">
    <source>
        <dbReference type="Proteomes" id="UP001286313"/>
    </source>
</evidence>
<evidence type="ECO:0000313" key="2">
    <source>
        <dbReference type="EMBL" id="KAK3859838.1"/>
    </source>
</evidence>
<sequence>MHFLLPIISFPFPVDPAISPPMSLPLNPSLPPTHPQHPSCLFLLFLLTVFLTSSVNVHPPPAPRFSYIPPSLSLLVPCLSLPLLLLLPPPPFSFSPPPPSPSPPSSPPPPPAHRSPTGNSPPHIRLHVLIAFFPALRLIPTSLRTKYIRYFSSLPAVGTEQCF</sequence>
<feature type="region of interest" description="Disordered" evidence="1">
    <location>
        <begin position="95"/>
        <end position="118"/>
    </location>
</feature>
<dbReference type="Proteomes" id="UP001286313">
    <property type="component" value="Unassembled WGS sequence"/>
</dbReference>